<dbReference type="Proteomes" id="UP001595896">
    <property type="component" value="Unassembled WGS sequence"/>
</dbReference>
<reference evidence="5" key="1">
    <citation type="journal article" date="2019" name="Int. J. Syst. Evol. Microbiol.">
        <title>The Global Catalogue of Microorganisms (GCM) 10K type strain sequencing project: providing services to taxonomists for standard genome sequencing and annotation.</title>
        <authorList>
            <consortium name="The Broad Institute Genomics Platform"/>
            <consortium name="The Broad Institute Genome Sequencing Center for Infectious Disease"/>
            <person name="Wu L."/>
            <person name="Ma J."/>
        </authorList>
    </citation>
    <scope>NUCLEOTIDE SEQUENCE [LARGE SCALE GENOMIC DNA]</scope>
    <source>
        <strain evidence="5">JCM 12165</strain>
    </source>
</reference>
<dbReference type="EMBL" id="JBHSGK010000003">
    <property type="protein sequence ID" value="MFC4735416.1"/>
    <property type="molecule type" value="Genomic_DNA"/>
</dbReference>
<evidence type="ECO:0000259" key="3">
    <source>
        <dbReference type="Pfam" id="PF13579"/>
    </source>
</evidence>
<name>A0ABV9NSV0_9BACI</name>
<keyword evidence="4" id="KW-0328">Glycosyltransferase</keyword>
<feature type="domain" description="Glycosyltransferase subfamily 4-like N-terminal" evidence="3">
    <location>
        <begin position="45"/>
        <end position="137"/>
    </location>
</feature>
<feature type="domain" description="Glycosyl transferase family 1" evidence="2">
    <location>
        <begin position="165"/>
        <end position="280"/>
    </location>
</feature>
<keyword evidence="4" id="KW-0808">Transferase</keyword>
<gene>
    <name evidence="4" type="ORF">ACFO4L_02350</name>
</gene>
<dbReference type="InterPro" id="IPR050194">
    <property type="entry name" value="Glycosyltransferase_grp1"/>
</dbReference>
<dbReference type="Pfam" id="PF13579">
    <property type="entry name" value="Glyco_trans_4_4"/>
    <property type="match status" value="1"/>
</dbReference>
<dbReference type="Pfam" id="PF00534">
    <property type="entry name" value="Glycos_transf_1"/>
    <property type="match status" value="1"/>
</dbReference>
<dbReference type="SUPFAM" id="SSF53756">
    <property type="entry name" value="UDP-Glycosyltransferase/glycogen phosphorylase"/>
    <property type="match status" value="1"/>
</dbReference>
<proteinExistence type="inferred from homology"/>
<accession>A0ABV9NSV0</accession>
<dbReference type="InterPro" id="IPR001296">
    <property type="entry name" value="Glyco_trans_1"/>
</dbReference>
<comment type="caution">
    <text evidence="4">The sequence shown here is derived from an EMBL/GenBank/DDBJ whole genome shotgun (WGS) entry which is preliminary data.</text>
</comment>
<keyword evidence="5" id="KW-1185">Reference proteome</keyword>
<sequence>MNMGGTEKMLMTLLRMQPPWKSIFLSYDRAAGGFDQEIRRLGAEVMSLSHPRSFAAHYQLFRKVKPAAVHAHTLFQSGVPLAAAKAAGVPIRIVHAHTTADPSDKKGRKIYERLMRACITASATDFLACSQSAGNYLFAGKSFHIMPNLFNPEPFKRPSEAAIHELKQRHGWDDKLVIGSVGRLTKVKNHSFMLDILAALLQRGVNAGLLIVGDGDQLEILKQRAEEMSLTHAVTFTGAVEEPSIYYHMMDVFLMPSIFEGLGIAALEAQTSFTPVLGSQALQPEADLGGGLLHRLPLSEGSAIWAEKICELANQEYLPISRALTYWNQSDILEMYQELYQWKGDTSDKRAAHHII</sequence>
<protein>
    <submittedName>
        <fullName evidence="4">Glycosyltransferase</fullName>
        <ecNumber evidence="4">2.4.-.-</ecNumber>
    </submittedName>
</protein>
<dbReference type="PANTHER" id="PTHR45947:SF3">
    <property type="entry name" value="SULFOQUINOVOSYL TRANSFERASE SQD2"/>
    <property type="match status" value="1"/>
</dbReference>
<evidence type="ECO:0000313" key="5">
    <source>
        <dbReference type="Proteomes" id="UP001595896"/>
    </source>
</evidence>
<dbReference type="GO" id="GO:0016757">
    <property type="term" value="F:glycosyltransferase activity"/>
    <property type="evidence" value="ECO:0007669"/>
    <property type="project" value="UniProtKB-KW"/>
</dbReference>
<organism evidence="4 5">
    <name type="scientific">Bacillus daqingensis</name>
    <dbReference type="NCBI Taxonomy" id="872396"/>
    <lineage>
        <taxon>Bacteria</taxon>
        <taxon>Bacillati</taxon>
        <taxon>Bacillota</taxon>
        <taxon>Bacilli</taxon>
        <taxon>Bacillales</taxon>
        <taxon>Bacillaceae</taxon>
        <taxon>Bacillus</taxon>
    </lineage>
</organism>
<evidence type="ECO:0000259" key="2">
    <source>
        <dbReference type="Pfam" id="PF00534"/>
    </source>
</evidence>
<dbReference type="InterPro" id="IPR028098">
    <property type="entry name" value="Glyco_trans_4-like_N"/>
</dbReference>
<evidence type="ECO:0000256" key="1">
    <source>
        <dbReference type="ARBA" id="ARBA00009481"/>
    </source>
</evidence>
<evidence type="ECO:0000313" key="4">
    <source>
        <dbReference type="EMBL" id="MFC4735416.1"/>
    </source>
</evidence>
<dbReference type="PANTHER" id="PTHR45947">
    <property type="entry name" value="SULFOQUINOVOSYL TRANSFERASE SQD2"/>
    <property type="match status" value="1"/>
</dbReference>
<dbReference type="EC" id="2.4.-.-" evidence="4"/>
<dbReference type="Gene3D" id="3.40.50.2000">
    <property type="entry name" value="Glycogen Phosphorylase B"/>
    <property type="match status" value="2"/>
</dbReference>
<comment type="similarity">
    <text evidence="1">Belongs to the glycosyltransferase group 1 family. Glycosyltransferase 4 subfamily.</text>
</comment>